<dbReference type="EMBL" id="HBDZ01000593">
    <property type="protein sequence ID" value="CAD8228338.1"/>
    <property type="molecule type" value="Transcribed_RNA"/>
</dbReference>
<dbReference type="InterPro" id="IPR006095">
    <property type="entry name" value="Glu/Leu/Phe/Val/Trp_DH"/>
</dbReference>
<proteinExistence type="inferred from homology"/>
<evidence type="ECO:0000256" key="2">
    <source>
        <dbReference type="ARBA" id="ARBA00012907"/>
    </source>
</evidence>
<dbReference type="InterPro" id="IPR046346">
    <property type="entry name" value="Aminoacid_DH-like_N_sf"/>
</dbReference>
<feature type="domain" description="Glutamate/phenylalanine/leucine/valine/L-tryptophan dehydrogenase C-terminal" evidence="6">
    <location>
        <begin position="476"/>
        <end position="775"/>
    </location>
</feature>
<dbReference type="GO" id="GO:0006537">
    <property type="term" value="P:glutamate biosynthetic process"/>
    <property type="evidence" value="ECO:0007669"/>
    <property type="project" value="TreeGrafter"/>
</dbReference>
<dbReference type="PROSITE" id="PS00074">
    <property type="entry name" value="GLFV_DEHYDROGENASE"/>
    <property type="match status" value="1"/>
</dbReference>
<dbReference type="SMART" id="SM00839">
    <property type="entry name" value="ELFV_dehydrog"/>
    <property type="match status" value="1"/>
</dbReference>
<dbReference type="InterPro" id="IPR006096">
    <property type="entry name" value="Glu/Leu/Phe/Val/Trp_DH_C"/>
</dbReference>
<feature type="region of interest" description="Disordered" evidence="5">
    <location>
        <begin position="252"/>
        <end position="272"/>
    </location>
</feature>
<dbReference type="InterPro" id="IPR033922">
    <property type="entry name" value="NAD_bind_Glu_DH"/>
</dbReference>
<dbReference type="Pfam" id="PF02812">
    <property type="entry name" value="ELFV_dehydrog_N"/>
    <property type="match status" value="1"/>
</dbReference>
<dbReference type="FunFam" id="1.10.285.10:FF:000001">
    <property type="entry name" value="Glutamate dehydrogenase"/>
    <property type="match status" value="1"/>
</dbReference>
<dbReference type="PANTHER" id="PTHR43571">
    <property type="entry name" value="NADP-SPECIFIC GLUTAMATE DEHYDROGENASE 1-RELATED"/>
    <property type="match status" value="1"/>
</dbReference>
<evidence type="ECO:0000256" key="3">
    <source>
        <dbReference type="ARBA" id="ARBA00023002"/>
    </source>
</evidence>
<dbReference type="AlphaFoldDB" id="A0A7R9XUF0"/>
<dbReference type="PRINTS" id="PR00082">
    <property type="entry name" value="GLFDHDRGNASE"/>
</dbReference>
<dbReference type="Gene3D" id="1.10.285.10">
    <property type="entry name" value="Glutamate Dehydrogenase, chain A, domain 3"/>
    <property type="match status" value="1"/>
</dbReference>
<organism evidence="7">
    <name type="scientific">Prasinoderma coloniale</name>
    <dbReference type="NCBI Taxonomy" id="156133"/>
    <lineage>
        <taxon>Eukaryota</taxon>
        <taxon>Viridiplantae</taxon>
        <taxon>Prasinodermophyta</taxon>
        <taxon>Prasinodermophyceae</taxon>
        <taxon>Prasinodermales</taxon>
        <taxon>Prasinodermaceae</taxon>
        <taxon>Prasinoderma</taxon>
    </lineage>
</organism>
<accession>A0A7R9XUF0</accession>
<dbReference type="EC" id="1.4.1.4" evidence="2"/>
<feature type="region of interest" description="Disordered" evidence="5">
    <location>
        <begin position="593"/>
        <end position="633"/>
    </location>
</feature>
<dbReference type="CDD" id="cd05313">
    <property type="entry name" value="NAD_bind_2_Glu_DH"/>
    <property type="match status" value="1"/>
</dbReference>
<evidence type="ECO:0000256" key="5">
    <source>
        <dbReference type="SAM" id="MobiDB-lite"/>
    </source>
</evidence>
<comment type="similarity">
    <text evidence="1 4">Belongs to the Glu/Leu/Phe/Val dehydrogenases family.</text>
</comment>
<dbReference type="PANTHER" id="PTHR43571:SF1">
    <property type="entry name" value="NADP-SPECIFIC GLUTAMATE DEHYDROGENASE 1-RELATED"/>
    <property type="match status" value="1"/>
</dbReference>
<dbReference type="InterPro" id="IPR036291">
    <property type="entry name" value="NAD(P)-bd_dom_sf"/>
</dbReference>
<protein>
    <recommendedName>
        <fullName evidence="2">glutamate dehydrogenase (NADP(+))</fullName>
        <ecNumber evidence="2">1.4.1.4</ecNumber>
    </recommendedName>
</protein>
<feature type="compositionally biased region" description="Low complexity" evidence="5">
    <location>
        <begin position="99"/>
        <end position="108"/>
    </location>
</feature>
<evidence type="ECO:0000256" key="1">
    <source>
        <dbReference type="ARBA" id="ARBA00006382"/>
    </source>
</evidence>
<feature type="compositionally biased region" description="Low complexity" evidence="5">
    <location>
        <begin position="598"/>
        <end position="609"/>
    </location>
</feature>
<reference evidence="7" key="1">
    <citation type="submission" date="2021-01" db="EMBL/GenBank/DDBJ databases">
        <authorList>
            <person name="Corre E."/>
            <person name="Pelletier E."/>
            <person name="Niang G."/>
            <person name="Scheremetjew M."/>
            <person name="Finn R."/>
            <person name="Kale V."/>
            <person name="Holt S."/>
            <person name="Cochrane G."/>
            <person name="Meng A."/>
            <person name="Brown T."/>
            <person name="Cohen L."/>
        </authorList>
    </citation>
    <scope>NUCLEOTIDE SEQUENCE</scope>
    <source>
        <strain evidence="7">CCMP1413</strain>
    </source>
</reference>
<feature type="compositionally biased region" description="Basic and acidic residues" evidence="5">
    <location>
        <begin position="82"/>
        <end position="93"/>
    </location>
</feature>
<feature type="compositionally biased region" description="Low complexity" evidence="5">
    <location>
        <begin position="162"/>
        <end position="181"/>
    </location>
</feature>
<feature type="region of interest" description="Disordered" evidence="5">
    <location>
        <begin position="25"/>
        <end position="181"/>
    </location>
</feature>
<dbReference type="InterPro" id="IPR033524">
    <property type="entry name" value="Glu/Leu/Phe/Val_DH_AS"/>
</dbReference>
<feature type="compositionally biased region" description="Low complexity" evidence="5">
    <location>
        <begin position="117"/>
        <end position="139"/>
    </location>
</feature>
<evidence type="ECO:0000313" key="7">
    <source>
        <dbReference type="EMBL" id="CAD8228338.1"/>
    </source>
</evidence>
<dbReference type="InterPro" id="IPR006097">
    <property type="entry name" value="Glu/Leu/Phe/Val/Trp_DH_dimer"/>
</dbReference>
<dbReference type="SUPFAM" id="SSF53223">
    <property type="entry name" value="Aminoacid dehydrogenase-like, N-terminal domain"/>
    <property type="match status" value="1"/>
</dbReference>
<dbReference type="SUPFAM" id="SSF51735">
    <property type="entry name" value="NAD(P)-binding Rossmann-fold domains"/>
    <property type="match status" value="1"/>
</dbReference>
<sequence>MPPGLCAHRSHVVASGVAARSALGVARAAPRPRGQAARGRGARARAVGASSSAPAGKPKARKRRTSAPEDASGVAATGRGGSENRDSDERATSDLKIGATPSSTAAAATRRRSMPVAAAGKADAAATAGGAGTTNNGANKKSKKGVRARFPDDAGAAGGSGRASRPPSEPSAPLSPSAAGVGETSAVLKRFSHHLSAGLSLSEGEPLARAGRQSSLNAERAAADSLVAPVCDSAAEPCLGPECFGNEERCRPPSSVDLSRLAHPTSKSRRASEDEIIKRQIAALVRRIAARDPEQSEFLQAFEEVAHDLVPVFRRQPRYIKVLETIAEPERVHHFRVPWLDDNGRQQVNRGYRVQFSSALGPYKGGLRFHPTVNLSIVKFLGFEQIFKNALTGLPIGGGKGGSDFDPKGKSDAEILRFCQSFVTSLAEYIGPDQDVPAGDIGVGGREIGYMYGQYKRLTRRFEGAFTGKDPKWGGSLLRPEATGYGVVYFAQEMLRDVEGEGATLRGKRCVISGAGNVAQNCCAKLLELGATVLTMSDSSGFVYAPAGFDEELLAIVSRAKNVDRAGLKVAADRSGGRLQYCSDMPAPGAKGKGLGLKGADNGDAAPTRTRGRGRGPGDAHAAATVTGTHLHPHPRRPWGTCALDIAFPCATQNEIDLADAKALHAAGVRMVVEGANMPTTSEAARFFHSKGIAFAPGKAANAGGVAVSALEMTQNSMRLSWTREQVDEKLHEIMRSIFAMCADTAAEYGEKGNYRVGSNIAGFLKVANSVVEQGTV</sequence>
<dbReference type="FunFam" id="3.40.50.10860:FF:000002">
    <property type="entry name" value="Glutamate dehydrogenase"/>
    <property type="match status" value="1"/>
</dbReference>
<keyword evidence="3 4" id="KW-0560">Oxidoreductase</keyword>
<name>A0A7R9XUF0_9VIRI</name>
<dbReference type="GO" id="GO:0005829">
    <property type="term" value="C:cytosol"/>
    <property type="evidence" value="ECO:0007669"/>
    <property type="project" value="TreeGrafter"/>
</dbReference>
<evidence type="ECO:0000259" key="6">
    <source>
        <dbReference type="SMART" id="SM00839"/>
    </source>
</evidence>
<feature type="compositionally biased region" description="Low complexity" evidence="5">
    <location>
        <begin position="25"/>
        <end position="57"/>
    </location>
</feature>
<dbReference type="Gene3D" id="3.40.50.720">
    <property type="entry name" value="NAD(P)-binding Rossmann-like Domain"/>
    <property type="match status" value="1"/>
</dbReference>
<gene>
    <name evidence="7" type="ORF">PCOL08062_LOCUS456</name>
</gene>
<dbReference type="InterPro" id="IPR050724">
    <property type="entry name" value="Glu_Leu_Phe_Val_DH"/>
</dbReference>
<dbReference type="GO" id="GO:0004354">
    <property type="term" value="F:glutamate dehydrogenase (NADP+) activity"/>
    <property type="evidence" value="ECO:0007669"/>
    <property type="project" value="UniProtKB-EC"/>
</dbReference>
<dbReference type="Pfam" id="PF00208">
    <property type="entry name" value="ELFV_dehydrog"/>
    <property type="match status" value="1"/>
</dbReference>
<evidence type="ECO:0000256" key="4">
    <source>
        <dbReference type="RuleBase" id="RU004417"/>
    </source>
</evidence>
<dbReference type="Gene3D" id="3.40.50.10860">
    <property type="entry name" value="Leucine Dehydrogenase, chain A, domain 1"/>
    <property type="match status" value="1"/>
</dbReference>